<reference evidence="1 2" key="1">
    <citation type="journal article" date="2019" name="Sci. Rep.">
        <title>Orb-weaving spider Araneus ventricosus genome elucidates the spidroin gene catalogue.</title>
        <authorList>
            <person name="Kono N."/>
            <person name="Nakamura H."/>
            <person name="Ohtoshi R."/>
            <person name="Moran D.A.P."/>
            <person name="Shinohara A."/>
            <person name="Yoshida Y."/>
            <person name="Fujiwara M."/>
            <person name="Mori M."/>
            <person name="Tomita M."/>
            <person name="Arakawa K."/>
        </authorList>
    </citation>
    <scope>NUCLEOTIDE SEQUENCE [LARGE SCALE GENOMIC DNA]</scope>
</reference>
<dbReference type="EMBL" id="BGPR01013405">
    <property type="protein sequence ID" value="GBN60493.1"/>
    <property type="molecule type" value="Genomic_DNA"/>
</dbReference>
<accession>A0A4Y2QBR9</accession>
<protein>
    <submittedName>
        <fullName evidence="1">Uncharacterized protein</fullName>
    </submittedName>
</protein>
<organism evidence="1 2">
    <name type="scientific">Araneus ventricosus</name>
    <name type="common">Orbweaver spider</name>
    <name type="synonym">Epeira ventricosa</name>
    <dbReference type="NCBI Taxonomy" id="182803"/>
    <lineage>
        <taxon>Eukaryota</taxon>
        <taxon>Metazoa</taxon>
        <taxon>Ecdysozoa</taxon>
        <taxon>Arthropoda</taxon>
        <taxon>Chelicerata</taxon>
        <taxon>Arachnida</taxon>
        <taxon>Araneae</taxon>
        <taxon>Araneomorphae</taxon>
        <taxon>Entelegynae</taxon>
        <taxon>Araneoidea</taxon>
        <taxon>Araneidae</taxon>
        <taxon>Araneus</taxon>
    </lineage>
</organism>
<sequence length="101" mass="11977">MISIIFHDPNWICSRTYAGYFHFCNVGRRPPRVCLIPVCRPVVLLRTSNERVIFMDFVWYRRRGAASEADELHRISFLRSKLRGFSVTQRTHFRAIYHSSS</sequence>
<evidence type="ECO:0000313" key="1">
    <source>
        <dbReference type="EMBL" id="GBN60493.1"/>
    </source>
</evidence>
<dbReference type="Proteomes" id="UP000499080">
    <property type="component" value="Unassembled WGS sequence"/>
</dbReference>
<gene>
    <name evidence="1" type="ORF">AVEN_19825_1</name>
</gene>
<keyword evidence="2" id="KW-1185">Reference proteome</keyword>
<name>A0A4Y2QBR9_ARAVE</name>
<dbReference type="AlphaFoldDB" id="A0A4Y2QBR9"/>
<comment type="caution">
    <text evidence="1">The sequence shown here is derived from an EMBL/GenBank/DDBJ whole genome shotgun (WGS) entry which is preliminary data.</text>
</comment>
<proteinExistence type="predicted"/>
<evidence type="ECO:0000313" key="2">
    <source>
        <dbReference type="Proteomes" id="UP000499080"/>
    </source>
</evidence>